<dbReference type="EMBL" id="FMZM01000004">
    <property type="protein sequence ID" value="SDC79724.1"/>
    <property type="molecule type" value="Genomic_DNA"/>
</dbReference>
<keyword evidence="3" id="KW-0808">Transferase</keyword>
<protein>
    <submittedName>
        <fullName evidence="3">CDP-glycerol glycerophosphotransferase</fullName>
    </submittedName>
</protein>
<organism evidence="3 4">
    <name type="scientific">Nocardioides lianchengensis</name>
    <dbReference type="NCBI Taxonomy" id="1045774"/>
    <lineage>
        <taxon>Bacteria</taxon>
        <taxon>Bacillati</taxon>
        <taxon>Actinomycetota</taxon>
        <taxon>Actinomycetes</taxon>
        <taxon>Propionibacteriales</taxon>
        <taxon>Nocardioidaceae</taxon>
        <taxon>Nocardioides</taxon>
    </lineage>
</organism>
<gene>
    <name evidence="3" type="ORF">SAMN05421872_10426</name>
</gene>
<dbReference type="InterPro" id="IPR029044">
    <property type="entry name" value="Nucleotide-diphossugar_trans"/>
</dbReference>
<sequence>MLRDLLPGGPGDELTPRLGVLARPAPLPSRERRRREKERREGVVSVVMPAYNVAPYIADAVASVLGQSHREVELVVVDDGSTDGTRQLLEELAASDPRLQVHTQANGGPNAARNLALNHARGEFLTFLDGDDVVLPGAYARLVGSLRATGSDFAQASYLRLRGSEQEPPMPWISRAHGQELLAASVTDRPSMMVNAVQWSKVYRRSYWDEAVREFAEPGYYQDQLVSARAFGHARAVDHLVEPTVAWRARDDRSSMTQQVLSTANLRDRFRTASEALDILATVSGPKLHDARLTQYLNNDFGSTIRRVEEAPDDYWQALVAEVRAFTALVPKQAFWDRIYPQHKVVYHLIVEERRSDAIAFNEAGGRVMSDFPYLDLEDACYLRLPLWDDPSLPRHLFRLPPRFTRGLRSGEREWPAGRVDA</sequence>
<dbReference type="Pfam" id="PF00535">
    <property type="entry name" value="Glycos_transf_2"/>
    <property type="match status" value="1"/>
</dbReference>
<dbReference type="SUPFAM" id="SSF53448">
    <property type="entry name" value="Nucleotide-diphospho-sugar transferases"/>
    <property type="match status" value="1"/>
</dbReference>
<feature type="region of interest" description="Disordered" evidence="1">
    <location>
        <begin position="1"/>
        <end position="41"/>
    </location>
</feature>
<dbReference type="PANTHER" id="PTHR22916:SF3">
    <property type="entry name" value="UDP-GLCNAC:BETAGAL BETA-1,3-N-ACETYLGLUCOSAMINYLTRANSFERASE-LIKE PROTEIN 1"/>
    <property type="match status" value="1"/>
</dbReference>
<dbReference type="Gene3D" id="3.90.550.10">
    <property type="entry name" value="Spore Coat Polysaccharide Biosynthesis Protein SpsA, Chain A"/>
    <property type="match status" value="1"/>
</dbReference>
<dbReference type="InterPro" id="IPR001173">
    <property type="entry name" value="Glyco_trans_2-like"/>
</dbReference>
<feature type="domain" description="Glycosyltransferase 2-like" evidence="2">
    <location>
        <begin position="45"/>
        <end position="169"/>
    </location>
</feature>
<dbReference type="RefSeq" id="WP_090853600.1">
    <property type="nucleotide sequence ID" value="NZ_FMZM01000004.1"/>
</dbReference>
<keyword evidence="4" id="KW-1185">Reference proteome</keyword>
<evidence type="ECO:0000256" key="1">
    <source>
        <dbReference type="SAM" id="MobiDB-lite"/>
    </source>
</evidence>
<accession>A0A1G6PJG7</accession>
<evidence type="ECO:0000313" key="4">
    <source>
        <dbReference type="Proteomes" id="UP000199034"/>
    </source>
</evidence>
<reference evidence="3 4" key="1">
    <citation type="submission" date="2016-10" db="EMBL/GenBank/DDBJ databases">
        <authorList>
            <person name="de Groot N.N."/>
        </authorList>
    </citation>
    <scope>NUCLEOTIDE SEQUENCE [LARGE SCALE GENOMIC DNA]</scope>
    <source>
        <strain evidence="3 4">CGMCC 4.6858</strain>
    </source>
</reference>
<dbReference type="CDD" id="cd00761">
    <property type="entry name" value="Glyco_tranf_GTA_type"/>
    <property type="match status" value="1"/>
</dbReference>
<proteinExistence type="predicted"/>
<name>A0A1G6PJG7_9ACTN</name>
<evidence type="ECO:0000313" key="3">
    <source>
        <dbReference type="EMBL" id="SDC79724.1"/>
    </source>
</evidence>
<evidence type="ECO:0000259" key="2">
    <source>
        <dbReference type="Pfam" id="PF00535"/>
    </source>
</evidence>
<dbReference type="Proteomes" id="UP000199034">
    <property type="component" value="Unassembled WGS sequence"/>
</dbReference>
<dbReference type="OrthoDB" id="2676521at2"/>
<dbReference type="STRING" id="1045774.SAMN05421872_10426"/>
<dbReference type="PANTHER" id="PTHR22916">
    <property type="entry name" value="GLYCOSYLTRANSFERASE"/>
    <property type="match status" value="1"/>
</dbReference>
<dbReference type="AlphaFoldDB" id="A0A1G6PJG7"/>
<dbReference type="GO" id="GO:0016758">
    <property type="term" value="F:hexosyltransferase activity"/>
    <property type="evidence" value="ECO:0007669"/>
    <property type="project" value="UniProtKB-ARBA"/>
</dbReference>